<dbReference type="AlphaFoldDB" id="A0A0X3PMX5"/>
<evidence type="ECO:0000313" key="2">
    <source>
        <dbReference type="EMBL" id="JAP53255.1"/>
    </source>
</evidence>
<sequence>MGIVSCFCSLAKVIDFASFLYVCYSFDLHVYFIRLVLNPTAGYFATAQRAFLCRIGCPLWITARLCLTLFRFRGRSKKLTKKLKKLTEVQNNISSKLLGLQTPIQNVDKVIGLRMDQLRHHIVEKRDITTLDVVEAFQVHALQLLQAETACIAEIIFDADVTAILADQELSKCTSPKSPLHGIPVSLINCISIKGEDCTGSLVFKAKENAAYDCKIVAALKKAGAVPILLSNMSPLPCQLSTSSELYGTCKHPSHPDRAVGGSSGAEAILLLRNASVLGLGVDTFGDVRISAVFCGVVGFKPTSNRLSSDDIPMTVRPPFFLSPVVSPLAMDVASIINVMESLCSASVLKIDPTLPLCPFTPLHSSKKLTIGFYTSLPELIPCVPSVDRCLVEVRSIIQSLGHTVVEVQPPRPDEPLLLTLSYLAADDSYWRLIVRQNMGDALSMVDIFKCGLAATPYCLRSVLGWLLQLQQGSSCSRTKKLFSAWKKQLPVGELENRVRKYRENFMTLWEEEKLDLLIGPAAPSPALLTSSSALLYFMNMGYSLIFNLLDFPAGVLPLGSVTKSDVEVTADLASKEPSNSLFGQLLRQQKTSEGLPLAVQVVGKPWADDLILDIMKQLENRRH</sequence>
<dbReference type="PANTHER" id="PTHR45847:SF6">
    <property type="entry name" value="FATTY ACID AMIDE HYDROLASE"/>
    <property type="match status" value="1"/>
</dbReference>
<keyword evidence="2" id="KW-0378">Hydrolase</keyword>
<reference evidence="2" key="1">
    <citation type="submission" date="2016-01" db="EMBL/GenBank/DDBJ databases">
        <title>Reference transcriptome for the parasite Schistocephalus solidus: insights into the molecular evolution of parasitism.</title>
        <authorList>
            <person name="Hebert F.O."/>
            <person name="Grambauer S."/>
            <person name="Barber I."/>
            <person name="Landry C.R."/>
            <person name="Aubin-Horth N."/>
        </authorList>
    </citation>
    <scope>NUCLEOTIDE SEQUENCE</scope>
</reference>
<dbReference type="GO" id="GO:0017064">
    <property type="term" value="F:fatty acid amide hydrolase activity"/>
    <property type="evidence" value="ECO:0007669"/>
    <property type="project" value="TreeGrafter"/>
</dbReference>
<dbReference type="Gene3D" id="3.90.1300.10">
    <property type="entry name" value="Amidase signature (AS) domain"/>
    <property type="match status" value="1"/>
</dbReference>
<gene>
    <name evidence="2" type="primary">FAAH1</name>
    <name evidence="2" type="ORF">TR118243</name>
</gene>
<dbReference type="InterPro" id="IPR036928">
    <property type="entry name" value="AS_sf"/>
</dbReference>
<dbReference type="EMBL" id="GEEE01009970">
    <property type="protein sequence ID" value="JAP53255.1"/>
    <property type="molecule type" value="Transcribed_RNA"/>
</dbReference>
<organism evidence="2">
    <name type="scientific">Schistocephalus solidus</name>
    <name type="common">Tapeworm</name>
    <dbReference type="NCBI Taxonomy" id="70667"/>
    <lineage>
        <taxon>Eukaryota</taxon>
        <taxon>Metazoa</taxon>
        <taxon>Spiralia</taxon>
        <taxon>Lophotrochozoa</taxon>
        <taxon>Platyhelminthes</taxon>
        <taxon>Cestoda</taxon>
        <taxon>Eucestoda</taxon>
        <taxon>Diphyllobothriidea</taxon>
        <taxon>Diphyllobothriidae</taxon>
        <taxon>Schistocephalus</taxon>
    </lineage>
</organism>
<dbReference type="GO" id="GO:0004040">
    <property type="term" value="F:amidase activity"/>
    <property type="evidence" value="ECO:0007669"/>
    <property type="project" value="TreeGrafter"/>
</dbReference>
<dbReference type="InterPro" id="IPR052096">
    <property type="entry name" value="Endocannabinoid_amidase"/>
</dbReference>
<protein>
    <submittedName>
        <fullName evidence="2">Fatty acid amide hydrolase 1</fullName>
    </submittedName>
</protein>
<dbReference type="PIRSF" id="PIRSF001221">
    <property type="entry name" value="Amidase_fungi"/>
    <property type="match status" value="1"/>
</dbReference>
<dbReference type="InterPro" id="IPR023631">
    <property type="entry name" value="Amidase_dom"/>
</dbReference>
<evidence type="ECO:0000259" key="1">
    <source>
        <dbReference type="Pfam" id="PF01425"/>
    </source>
</evidence>
<dbReference type="SUPFAM" id="SSF75304">
    <property type="entry name" value="Amidase signature (AS) enzymes"/>
    <property type="match status" value="1"/>
</dbReference>
<feature type="domain" description="Amidase" evidence="1">
    <location>
        <begin position="133"/>
        <end position="613"/>
    </location>
</feature>
<name>A0A0X3PMX5_SCHSO</name>
<accession>A0A0X3PMX5</accession>
<dbReference type="Pfam" id="PF01425">
    <property type="entry name" value="Amidase"/>
    <property type="match status" value="1"/>
</dbReference>
<dbReference type="PANTHER" id="PTHR45847">
    <property type="entry name" value="FATTY ACID AMIDE HYDROLASE"/>
    <property type="match status" value="1"/>
</dbReference>
<proteinExistence type="predicted"/>
<dbReference type="GO" id="GO:0009062">
    <property type="term" value="P:fatty acid catabolic process"/>
    <property type="evidence" value="ECO:0007669"/>
    <property type="project" value="TreeGrafter"/>
</dbReference>